<protein>
    <recommendedName>
        <fullName evidence="2 5">Alanine dehydrogenase</fullName>
        <ecNumber evidence="2 5">1.4.1.1</ecNumber>
    </recommendedName>
</protein>
<feature type="domain" description="Alanine dehydrogenase/pyridine nucleotide transhydrogenase N-terminal" evidence="10">
    <location>
        <begin position="4"/>
        <end position="136"/>
    </location>
</feature>
<dbReference type="GO" id="GO:0000286">
    <property type="term" value="F:alanine dehydrogenase activity"/>
    <property type="evidence" value="ECO:0007669"/>
    <property type="project" value="UniProtKB-UniRule"/>
</dbReference>
<accession>W7QC08</accession>
<dbReference type="AlphaFoldDB" id="W7QC08"/>
<feature type="binding site" evidence="7">
    <location>
        <position position="74"/>
    </location>
    <ligand>
        <name>substrate</name>
    </ligand>
</feature>
<comment type="catalytic activity">
    <reaction evidence="5">
        <text>L-alanine + NAD(+) + H2O = pyruvate + NH4(+) + NADH + H(+)</text>
        <dbReference type="Rhea" id="RHEA:18405"/>
        <dbReference type="ChEBI" id="CHEBI:15361"/>
        <dbReference type="ChEBI" id="CHEBI:15377"/>
        <dbReference type="ChEBI" id="CHEBI:15378"/>
        <dbReference type="ChEBI" id="CHEBI:28938"/>
        <dbReference type="ChEBI" id="CHEBI:57540"/>
        <dbReference type="ChEBI" id="CHEBI:57945"/>
        <dbReference type="ChEBI" id="CHEBI:57972"/>
        <dbReference type="EC" id="1.4.1.1"/>
    </reaction>
</comment>
<gene>
    <name evidence="11" type="ORF">DS2_07973</name>
</gene>
<name>W7QC08_9ALTE</name>
<dbReference type="RefSeq" id="WP_035014207.1">
    <property type="nucleotide sequence ID" value="NZ_ARZY01000012.1"/>
</dbReference>
<dbReference type="Pfam" id="PF01262">
    <property type="entry name" value="AlaDh_PNT_C"/>
    <property type="match status" value="1"/>
</dbReference>
<feature type="binding site" evidence="8">
    <location>
        <begin position="238"/>
        <end position="239"/>
    </location>
    <ligand>
        <name>NAD(+)</name>
        <dbReference type="ChEBI" id="CHEBI:57540"/>
    </ligand>
</feature>
<dbReference type="Proteomes" id="UP000019276">
    <property type="component" value="Unassembled WGS sequence"/>
</dbReference>
<evidence type="ECO:0000313" key="12">
    <source>
        <dbReference type="Proteomes" id="UP000019276"/>
    </source>
</evidence>
<evidence type="ECO:0000256" key="5">
    <source>
        <dbReference type="PIRNR" id="PIRNR000183"/>
    </source>
</evidence>
<dbReference type="GO" id="GO:0042853">
    <property type="term" value="P:L-alanine catabolic process"/>
    <property type="evidence" value="ECO:0007669"/>
    <property type="project" value="InterPro"/>
</dbReference>
<dbReference type="InterPro" id="IPR007886">
    <property type="entry name" value="AlaDH/PNT_N"/>
</dbReference>
<dbReference type="PANTHER" id="PTHR42795:SF1">
    <property type="entry name" value="ALANINE DEHYDROGENASE"/>
    <property type="match status" value="1"/>
</dbReference>
<dbReference type="CDD" id="cd05305">
    <property type="entry name" value="L-AlaDH"/>
    <property type="match status" value="1"/>
</dbReference>
<feature type="binding site" evidence="8">
    <location>
        <begin position="297"/>
        <end position="300"/>
    </location>
    <ligand>
        <name>NAD(+)</name>
        <dbReference type="ChEBI" id="CHEBI:57540"/>
    </ligand>
</feature>
<reference evidence="11 12" key="1">
    <citation type="journal article" date="2014" name="Genome Announc.">
        <title>Draft Genome Sequence of the Agar-Degrading Bacterium Catenovulum sp. Strain DS-2, Isolated from Intestines of Haliotis diversicolor.</title>
        <authorList>
            <person name="Shan D."/>
            <person name="Li X."/>
            <person name="Gu Z."/>
            <person name="Wei G."/>
            <person name="Gao Z."/>
            <person name="Shao Z."/>
        </authorList>
    </citation>
    <scope>NUCLEOTIDE SEQUENCE [LARGE SCALE GENOMIC DNA]</scope>
    <source>
        <strain evidence="11 12">DS-2</strain>
    </source>
</reference>
<feature type="active site" description="Proton donor/acceptor" evidence="6">
    <location>
        <position position="269"/>
    </location>
</feature>
<evidence type="ECO:0000313" key="11">
    <source>
        <dbReference type="EMBL" id="EWH10394.1"/>
    </source>
</evidence>
<dbReference type="PIRSF" id="PIRSF000183">
    <property type="entry name" value="Alanine_dh"/>
    <property type="match status" value="1"/>
</dbReference>
<dbReference type="NCBIfam" id="TIGR00518">
    <property type="entry name" value="alaDH"/>
    <property type="match status" value="1"/>
</dbReference>
<dbReference type="Gene3D" id="3.40.50.720">
    <property type="entry name" value="NAD(P)-binding Rossmann-like Domain"/>
    <property type="match status" value="2"/>
</dbReference>
<dbReference type="eggNOG" id="COG0686">
    <property type="taxonomic scope" value="Bacteria"/>
</dbReference>
<comment type="similarity">
    <text evidence="1 5">Belongs to the AlaDH/PNT family.</text>
</comment>
<dbReference type="PATRIC" id="fig|1328313.3.peg.1629"/>
<evidence type="ECO:0000256" key="6">
    <source>
        <dbReference type="PIRSR" id="PIRSR000183-1"/>
    </source>
</evidence>
<organism evidence="11 12">
    <name type="scientific">Catenovulum agarivorans DS-2</name>
    <dbReference type="NCBI Taxonomy" id="1328313"/>
    <lineage>
        <taxon>Bacteria</taxon>
        <taxon>Pseudomonadati</taxon>
        <taxon>Pseudomonadota</taxon>
        <taxon>Gammaproteobacteria</taxon>
        <taxon>Alteromonadales</taxon>
        <taxon>Alteromonadaceae</taxon>
        <taxon>Catenovulum</taxon>
    </lineage>
</organism>
<dbReference type="SMART" id="SM01002">
    <property type="entry name" value="AlaDh_PNT_C"/>
    <property type="match status" value="1"/>
</dbReference>
<dbReference type="GO" id="GO:0005886">
    <property type="term" value="C:plasma membrane"/>
    <property type="evidence" value="ECO:0007669"/>
    <property type="project" value="TreeGrafter"/>
</dbReference>
<evidence type="ECO:0000256" key="7">
    <source>
        <dbReference type="PIRSR" id="PIRSR000183-2"/>
    </source>
</evidence>
<feature type="active site" description="Proton donor/acceptor" evidence="6">
    <location>
        <position position="95"/>
    </location>
</feature>
<dbReference type="SMART" id="SM01003">
    <property type="entry name" value="AlaDh_PNT_N"/>
    <property type="match status" value="1"/>
</dbReference>
<dbReference type="FunFam" id="3.40.50.720:FF:000049">
    <property type="entry name" value="Alanine dehydrogenase"/>
    <property type="match status" value="1"/>
</dbReference>
<dbReference type="SUPFAM" id="SSF52283">
    <property type="entry name" value="Formate/glycerate dehydrogenase catalytic domain-like"/>
    <property type="match status" value="1"/>
</dbReference>
<keyword evidence="8" id="KW-0547">Nucleotide-binding</keyword>
<evidence type="ECO:0000256" key="3">
    <source>
        <dbReference type="ARBA" id="ARBA00023002"/>
    </source>
</evidence>
<dbReference type="InterPro" id="IPR008141">
    <property type="entry name" value="Ala_DH"/>
</dbReference>
<keyword evidence="4 5" id="KW-0520">NAD</keyword>
<sequence length="355" mass="37877">MNIGVIKEIKVHEYRVGLTPASVAELVKQNHWVWIESGAGLGANFTDQMYQQAGAIVGTKEQVFEHANLIVKVKEPLMQEVGLFKPHHTLFTYLHLAANKQLTQALAETGATYIAYETVTNPNGKLPLLQPMSQIAGRLATQVGAQCLLKSQGGKGKLLSGLPGVAPAHVVVIGAGNVGEQAAIIAMGMQAKVTLLDTNIDRLDQLKSKYAGQINCVIASENTIKAAVLDADLVIGAVLVAGASSPKLVKQQWLKEMEQHSVLVDVAIDQGGCFETSRPTTHDEPTYEVDGIVHYCVTNMPGAVPVTSTMALNNATLPYVKRIAELGLDHALAKDAGLNNGVNILHGEVVYKGIL</sequence>
<feature type="binding site" evidence="8">
    <location>
        <position position="197"/>
    </location>
    <ligand>
        <name>NAD(+)</name>
        <dbReference type="ChEBI" id="CHEBI:57540"/>
    </ligand>
</feature>
<evidence type="ECO:0000259" key="10">
    <source>
        <dbReference type="SMART" id="SM01003"/>
    </source>
</evidence>
<proteinExistence type="inferred from homology"/>
<feature type="binding site" evidence="8">
    <location>
        <position position="133"/>
    </location>
    <ligand>
        <name>NAD(+)</name>
        <dbReference type="ChEBI" id="CHEBI:57540"/>
    </ligand>
</feature>
<dbReference type="OrthoDB" id="9804592at2"/>
<keyword evidence="12" id="KW-1185">Reference proteome</keyword>
<feature type="domain" description="Alanine dehydrogenase/pyridine nucleotide transhydrogenase NAD(H)-binding" evidence="9">
    <location>
        <begin position="148"/>
        <end position="296"/>
    </location>
</feature>
<dbReference type="InterPro" id="IPR036291">
    <property type="entry name" value="NAD(P)-bd_dom_sf"/>
</dbReference>
<feature type="binding site" evidence="8">
    <location>
        <position position="202"/>
    </location>
    <ligand>
        <name>NAD(+)</name>
        <dbReference type="ChEBI" id="CHEBI:57540"/>
    </ligand>
</feature>
<dbReference type="EMBL" id="ARZY01000012">
    <property type="protein sequence ID" value="EWH10394.1"/>
    <property type="molecule type" value="Genomic_DNA"/>
</dbReference>
<evidence type="ECO:0000256" key="4">
    <source>
        <dbReference type="ARBA" id="ARBA00023027"/>
    </source>
</evidence>
<dbReference type="STRING" id="1328313.DS2_07973"/>
<evidence type="ECO:0000259" key="9">
    <source>
        <dbReference type="SMART" id="SM01002"/>
    </source>
</evidence>
<dbReference type="SUPFAM" id="SSF51735">
    <property type="entry name" value="NAD(P)-binding Rossmann-fold domains"/>
    <property type="match status" value="1"/>
</dbReference>
<dbReference type="GO" id="GO:0000166">
    <property type="term" value="F:nucleotide binding"/>
    <property type="evidence" value="ECO:0007669"/>
    <property type="project" value="UniProtKB-KW"/>
</dbReference>
<dbReference type="InterPro" id="IPR007698">
    <property type="entry name" value="AlaDH/PNT_NAD(H)-bd"/>
</dbReference>
<feature type="binding site" evidence="8">
    <location>
        <begin position="266"/>
        <end position="269"/>
    </location>
    <ligand>
        <name>NAD(+)</name>
        <dbReference type="ChEBI" id="CHEBI:57540"/>
    </ligand>
</feature>
<feature type="binding site" evidence="8">
    <location>
        <position position="278"/>
    </location>
    <ligand>
        <name>NAD(+)</name>
        <dbReference type="ChEBI" id="CHEBI:57540"/>
    </ligand>
</feature>
<dbReference type="PANTHER" id="PTHR42795">
    <property type="entry name" value="ALANINE DEHYDROGENASE"/>
    <property type="match status" value="1"/>
</dbReference>
<evidence type="ECO:0000256" key="8">
    <source>
        <dbReference type="PIRSR" id="PIRSR000183-3"/>
    </source>
</evidence>
<keyword evidence="3 5" id="KW-0560">Oxidoreductase</keyword>
<evidence type="ECO:0000256" key="1">
    <source>
        <dbReference type="ARBA" id="ARBA00005689"/>
    </source>
</evidence>
<dbReference type="EC" id="1.4.1.1" evidence="2 5"/>
<evidence type="ECO:0000256" key="2">
    <source>
        <dbReference type="ARBA" id="ARBA00012897"/>
    </source>
</evidence>
<dbReference type="Pfam" id="PF05222">
    <property type="entry name" value="AlaDh_PNT_N"/>
    <property type="match status" value="1"/>
</dbReference>
<comment type="caution">
    <text evidence="11">The sequence shown here is derived from an EMBL/GenBank/DDBJ whole genome shotgun (WGS) entry which is preliminary data.</text>
</comment>
<feature type="binding site" evidence="7">
    <location>
        <position position="15"/>
    </location>
    <ligand>
        <name>substrate</name>
    </ligand>
</feature>